<evidence type="ECO:0000313" key="2">
    <source>
        <dbReference type="EMBL" id="WYY00347.1"/>
    </source>
</evidence>
<keyword evidence="3" id="KW-1185">Reference proteome</keyword>
<dbReference type="GO" id="GO:0005886">
    <property type="term" value="C:plasma membrane"/>
    <property type="evidence" value="ECO:0007669"/>
    <property type="project" value="InterPro"/>
</dbReference>
<keyword evidence="1" id="KW-1133">Transmembrane helix</keyword>
<dbReference type="AlphaFoldDB" id="A0AAX4NHK4"/>
<dbReference type="RefSeq" id="WP_393970686.1">
    <property type="nucleotide sequence ID" value="NZ_CP133772.1"/>
</dbReference>
<dbReference type="GO" id="GO:0008556">
    <property type="term" value="F:P-type potassium transmembrane transporter activity"/>
    <property type="evidence" value="ECO:0007669"/>
    <property type="project" value="InterPro"/>
</dbReference>
<proteinExistence type="predicted"/>
<dbReference type="GeneID" id="95967649"/>
<protein>
    <submittedName>
        <fullName evidence="2">Potassium-transporting ATPase subunit F</fullName>
    </submittedName>
</protein>
<sequence>MAIGYVVLGIITLIVTVYLIYTIVGAEKF</sequence>
<feature type="transmembrane region" description="Helical" evidence="1">
    <location>
        <begin position="6"/>
        <end position="24"/>
    </location>
</feature>
<dbReference type="Pfam" id="PF09604">
    <property type="entry name" value="Potass_KdpF"/>
    <property type="match status" value="1"/>
</dbReference>
<name>A0AAX4NHK4_9ARCH</name>
<evidence type="ECO:0000313" key="3">
    <source>
        <dbReference type="Proteomes" id="UP001451606"/>
    </source>
</evidence>
<dbReference type="InterPro" id="IPR011726">
    <property type="entry name" value="KdpF"/>
</dbReference>
<keyword evidence="1" id="KW-0812">Transmembrane</keyword>
<reference evidence="2 3" key="1">
    <citation type="submission" date="2023-09" db="EMBL/GenBank/DDBJ databases">
        <authorList>
            <person name="Golyshina O.V."/>
            <person name="Lunev E.A."/>
            <person name="Bargiela R."/>
            <person name="Gaines M.C."/>
            <person name="Daum B."/>
            <person name="Bale N.J."/>
            <person name="Koenen M."/>
            <person name="Sinninghe Damst J.S."/>
            <person name="Yakimov M."/>
            <person name="Golyshin P.N."/>
        </authorList>
    </citation>
    <scope>NUCLEOTIDE SEQUENCE [LARGE SCALE GENOMIC DNA]</scope>
    <source>
        <strain evidence="2 3">M1</strain>
    </source>
</reference>
<keyword evidence="1" id="KW-0472">Membrane</keyword>
<gene>
    <name evidence="2" type="ORF">OXIME_000914</name>
</gene>
<dbReference type="KEGG" id="omr:OXIME_000914"/>
<organism evidence="2 3">
    <name type="scientific">Oxyplasma meridianum</name>
    <dbReference type="NCBI Taxonomy" id="3073602"/>
    <lineage>
        <taxon>Archaea</taxon>
        <taxon>Methanobacteriati</taxon>
        <taxon>Thermoplasmatota</taxon>
        <taxon>Thermoplasmata</taxon>
        <taxon>Thermoplasmatales</taxon>
        <taxon>Thermoplasmataceae</taxon>
        <taxon>Oxyplasma</taxon>
    </lineage>
</organism>
<dbReference type="Proteomes" id="UP001451606">
    <property type="component" value="Chromosome"/>
</dbReference>
<evidence type="ECO:0000256" key="1">
    <source>
        <dbReference type="SAM" id="Phobius"/>
    </source>
</evidence>
<dbReference type="EMBL" id="CP133772">
    <property type="protein sequence ID" value="WYY00347.1"/>
    <property type="molecule type" value="Genomic_DNA"/>
</dbReference>
<accession>A0AAX4NHK4</accession>